<gene>
    <name evidence="2" type="ORF">D5R40_11385</name>
</gene>
<dbReference type="EMBL" id="RCBY01000051">
    <property type="protein sequence ID" value="RQH44653.1"/>
    <property type="molecule type" value="Genomic_DNA"/>
</dbReference>
<dbReference type="Proteomes" id="UP000269154">
    <property type="component" value="Unassembled WGS sequence"/>
</dbReference>
<keyword evidence="1" id="KW-0812">Transmembrane</keyword>
<dbReference type="PANTHER" id="PTHR42941">
    <property type="entry name" value="SLL1037 PROTEIN"/>
    <property type="match status" value="1"/>
</dbReference>
<dbReference type="InterPro" id="IPR011852">
    <property type="entry name" value="TRAP_TAXI"/>
</dbReference>
<dbReference type="NCBIfam" id="TIGR02122">
    <property type="entry name" value="TRAP_TAXI"/>
    <property type="match status" value="1"/>
</dbReference>
<dbReference type="SUPFAM" id="SSF53850">
    <property type="entry name" value="Periplasmic binding protein-like II"/>
    <property type="match status" value="1"/>
</dbReference>
<keyword evidence="1" id="KW-0472">Membrane</keyword>
<evidence type="ECO:0000313" key="3">
    <source>
        <dbReference type="Proteomes" id="UP000269154"/>
    </source>
</evidence>
<evidence type="ECO:0000313" key="2">
    <source>
        <dbReference type="EMBL" id="RQH44653.1"/>
    </source>
</evidence>
<proteinExistence type="predicted"/>
<sequence>MHIFTKLSTPIYPHRKLPSKLIGIGGIFLWAIALTSCTTQRHSLTLSTGANGGAYENIGRQIVISAREVGKITVHDNYDSYGSQQNLKRLLNGETDLALVQLDVASEAMKMGKVQTIAVLAHEYLHLITQSDSQINTFTDLDGKRVVFGAPESGIYFTARRLFSATNLNIIEADIDIREGLDKLKQKEIDAFVYVGPVGSSKKIQAELATPPLLRLVPISTAFINYLTIQFPASYQSATMPKGSYIPLPPIPKEDLPTISTAAALVTRPDVSKEKIALLTWSIISSSRQYSLFYPELANGNARSLLQSGLVYLHPGSQQAFEQGDPRQVWMRYLEENQDLQAGIIIVISTGIIGFLLRMWRHKQCLNMIKNSRLALSEISLNLEENPIQALKEVEELRHQHRSMLIEGDLPKEAYEKLEEMTKVFVEECRILQEKQNQKDIQNTIALIDEWQSMSEVCPEEVKDKLENLENKYREMLLSRQIDIQTFIHLTQLISHYVKLNNNNSGNGNNTTHHHVPVSLNS</sequence>
<dbReference type="Gene3D" id="3.40.190.10">
    <property type="entry name" value="Periplasmic binding protein-like II"/>
    <property type="match status" value="2"/>
</dbReference>
<dbReference type="Pfam" id="PF16868">
    <property type="entry name" value="NMT1_3"/>
    <property type="match status" value="1"/>
</dbReference>
<dbReference type="PANTHER" id="PTHR42941:SF1">
    <property type="entry name" value="SLL1037 PROTEIN"/>
    <property type="match status" value="1"/>
</dbReference>
<dbReference type="RefSeq" id="WP_124154664.1">
    <property type="nucleotide sequence ID" value="NZ_CAWOLW010000457.1"/>
</dbReference>
<name>A0A3N6RRS6_9CYAN</name>
<feature type="transmembrane region" description="Helical" evidence="1">
    <location>
        <begin position="340"/>
        <end position="360"/>
    </location>
</feature>
<organism evidence="2 3">
    <name type="scientific">Okeania hirsuta</name>
    <dbReference type="NCBI Taxonomy" id="1458930"/>
    <lineage>
        <taxon>Bacteria</taxon>
        <taxon>Bacillati</taxon>
        <taxon>Cyanobacteriota</taxon>
        <taxon>Cyanophyceae</taxon>
        <taxon>Oscillatoriophycideae</taxon>
        <taxon>Oscillatoriales</taxon>
        <taxon>Microcoleaceae</taxon>
        <taxon>Okeania</taxon>
    </lineage>
</organism>
<keyword evidence="3" id="KW-1185">Reference proteome</keyword>
<dbReference type="AlphaFoldDB" id="A0A3N6RRS6"/>
<keyword evidence="1" id="KW-1133">Transmembrane helix</keyword>
<reference evidence="2 3" key="1">
    <citation type="journal article" date="2018" name="ACS Chem. Biol.">
        <title>Ketoreductase domain dysfunction expands chemodiversity: malyngamide biosynthesis in the cyanobacterium Okeania hirsuta.</title>
        <authorList>
            <person name="Moss N.A."/>
            <person name="Leao T."/>
            <person name="Rankin M."/>
            <person name="McCullough T.M."/>
            <person name="Qu P."/>
            <person name="Korobeynikov A."/>
            <person name="Smith J.L."/>
            <person name="Gerwick L."/>
            <person name="Gerwick W.H."/>
        </authorList>
    </citation>
    <scope>NUCLEOTIDE SEQUENCE [LARGE SCALE GENOMIC DNA]</scope>
    <source>
        <strain evidence="2 3">PAB10Feb10-1</strain>
    </source>
</reference>
<dbReference type="OrthoDB" id="9776669at2"/>
<evidence type="ECO:0000256" key="1">
    <source>
        <dbReference type="SAM" id="Phobius"/>
    </source>
</evidence>
<accession>A0A3N6RRS6</accession>
<protein>
    <submittedName>
        <fullName evidence="2">TAXI family TRAP transporter solute-binding subunit</fullName>
    </submittedName>
</protein>
<comment type="caution">
    <text evidence="2">The sequence shown here is derived from an EMBL/GenBank/DDBJ whole genome shotgun (WGS) entry which is preliminary data.</text>
</comment>